<keyword evidence="4" id="KW-0904">Protein phosphatase</keyword>
<name>A0A4R6XG43_9GAMM</name>
<proteinExistence type="inferred from homology"/>
<evidence type="ECO:0000256" key="4">
    <source>
        <dbReference type="ARBA" id="ARBA00022912"/>
    </source>
</evidence>
<reference evidence="7 8" key="1">
    <citation type="submission" date="2019-03" db="EMBL/GenBank/DDBJ databases">
        <title>Genomic Encyclopedia of Type Strains, Phase IV (KMG-IV): sequencing the most valuable type-strain genomes for metagenomic binning, comparative biology and taxonomic classification.</title>
        <authorList>
            <person name="Goeker M."/>
        </authorList>
    </citation>
    <scope>NUCLEOTIDE SEQUENCE [LARGE SCALE GENOMIC DNA]</scope>
    <source>
        <strain evidence="7 8">DSM 25488</strain>
    </source>
</reference>
<feature type="active site" evidence="5">
    <location>
        <position position="16"/>
    </location>
</feature>
<dbReference type="PANTHER" id="PTHR11717:SF7">
    <property type="entry name" value="LOW MOLECULAR WEIGHT PHOSPHOTYROSINE PROTEIN PHOSPHATASE"/>
    <property type="match status" value="1"/>
</dbReference>
<evidence type="ECO:0000256" key="5">
    <source>
        <dbReference type="PIRSR" id="PIRSR617867-1"/>
    </source>
</evidence>
<dbReference type="Gene3D" id="3.40.50.2300">
    <property type="match status" value="1"/>
</dbReference>
<dbReference type="AlphaFoldDB" id="A0A4R6XG43"/>
<dbReference type="Proteomes" id="UP000295724">
    <property type="component" value="Unassembled WGS sequence"/>
</dbReference>
<dbReference type="InterPro" id="IPR023485">
    <property type="entry name" value="Ptyr_pPase"/>
</dbReference>
<evidence type="ECO:0000259" key="6">
    <source>
        <dbReference type="SMART" id="SM00226"/>
    </source>
</evidence>
<feature type="active site" description="Proton donor" evidence="5">
    <location>
        <position position="127"/>
    </location>
</feature>
<dbReference type="InterPro" id="IPR017867">
    <property type="entry name" value="Tyr_phospatase_low_mol_wt"/>
</dbReference>
<evidence type="ECO:0000313" key="7">
    <source>
        <dbReference type="EMBL" id="TDR18342.1"/>
    </source>
</evidence>
<dbReference type="RefSeq" id="WP_099019652.1">
    <property type="nucleotide sequence ID" value="NZ_NIHB01000003.1"/>
</dbReference>
<comment type="caution">
    <text evidence="7">The sequence shown here is derived from an EMBL/GenBank/DDBJ whole genome shotgun (WGS) entry which is preliminary data.</text>
</comment>
<dbReference type="InterPro" id="IPR050438">
    <property type="entry name" value="LMW_PTPase"/>
</dbReference>
<dbReference type="PRINTS" id="PR00719">
    <property type="entry name" value="LMWPTPASE"/>
</dbReference>
<organism evidence="7 8">
    <name type="scientific">Marinicella litoralis</name>
    <dbReference type="NCBI Taxonomy" id="644220"/>
    <lineage>
        <taxon>Bacteria</taxon>
        <taxon>Pseudomonadati</taxon>
        <taxon>Pseudomonadota</taxon>
        <taxon>Gammaproteobacteria</taxon>
        <taxon>Lysobacterales</taxon>
        <taxon>Marinicellaceae</taxon>
        <taxon>Marinicella</taxon>
    </lineage>
</organism>
<dbReference type="Pfam" id="PF01451">
    <property type="entry name" value="LMWPc"/>
    <property type="match status" value="1"/>
</dbReference>
<protein>
    <recommendedName>
        <fullName evidence="2">protein-tyrosine-phosphatase</fullName>
        <ecNumber evidence="2">3.1.3.48</ecNumber>
    </recommendedName>
</protein>
<dbReference type="SUPFAM" id="SSF52788">
    <property type="entry name" value="Phosphotyrosine protein phosphatases I"/>
    <property type="match status" value="1"/>
</dbReference>
<dbReference type="EMBL" id="SNZB01000005">
    <property type="protein sequence ID" value="TDR18342.1"/>
    <property type="molecule type" value="Genomic_DNA"/>
</dbReference>
<gene>
    <name evidence="7" type="ORF">C8D91_2259</name>
</gene>
<evidence type="ECO:0000313" key="8">
    <source>
        <dbReference type="Proteomes" id="UP000295724"/>
    </source>
</evidence>
<evidence type="ECO:0000256" key="1">
    <source>
        <dbReference type="ARBA" id="ARBA00011063"/>
    </source>
</evidence>
<dbReference type="GO" id="GO:0004725">
    <property type="term" value="F:protein tyrosine phosphatase activity"/>
    <property type="evidence" value="ECO:0007669"/>
    <property type="project" value="UniProtKB-EC"/>
</dbReference>
<sequence length="162" mass="18459">MSVKKILFICMGNICRSPSAEAVFTQLLKSKGEDQFYYVDSAGTLSYHAGSKPDRRSMLAAAKRGLNMSHLRARQVVSEDYEKFDWLVVMDEDNRDNLIKMFPAQQQDKVVSMMRFAKDSSYDEVPDPYYGKGDGFELVLDLLEQACNGLYEFLTENKVTPL</sequence>
<dbReference type="PANTHER" id="PTHR11717">
    <property type="entry name" value="LOW MOLECULAR WEIGHT PROTEIN TYROSINE PHOSPHATASE"/>
    <property type="match status" value="1"/>
</dbReference>
<keyword evidence="8" id="KW-1185">Reference proteome</keyword>
<dbReference type="SMART" id="SM00226">
    <property type="entry name" value="LMWPc"/>
    <property type="match status" value="1"/>
</dbReference>
<keyword evidence="3" id="KW-0378">Hydrolase</keyword>
<dbReference type="OrthoDB" id="9784339at2"/>
<dbReference type="CDD" id="cd16343">
    <property type="entry name" value="LMWPTP"/>
    <property type="match status" value="1"/>
</dbReference>
<accession>A0A4R6XG43</accession>
<feature type="active site" description="Nucleophile" evidence="5">
    <location>
        <position position="10"/>
    </location>
</feature>
<evidence type="ECO:0000256" key="3">
    <source>
        <dbReference type="ARBA" id="ARBA00022801"/>
    </source>
</evidence>
<evidence type="ECO:0000256" key="2">
    <source>
        <dbReference type="ARBA" id="ARBA00013064"/>
    </source>
</evidence>
<dbReference type="InterPro" id="IPR036196">
    <property type="entry name" value="Ptyr_pPase_sf"/>
</dbReference>
<dbReference type="EC" id="3.1.3.48" evidence="2"/>
<comment type="similarity">
    <text evidence="1">Belongs to the low molecular weight phosphotyrosine protein phosphatase family.</text>
</comment>
<feature type="domain" description="Phosphotyrosine protein phosphatase I" evidence="6">
    <location>
        <begin position="4"/>
        <end position="153"/>
    </location>
</feature>